<feature type="domain" description="Ig-like" evidence="3">
    <location>
        <begin position="755"/>
        <end position="823"/>
    </location>
</feature>
<feature type="signal peptide" evidence="2">
    <location>
        <begin position="1"/>
        <end position="30"/>
    </location>
</feature>
<feature type="chain" id="PRO_5020265906" description="Ig-like domain-containing protein" evidence="2">
    <location>
        <begin position="31"/>
        <end position="862"/>
    </location>
</feature>
<keyword evidence="5" id="KW-1185">Reference proteome</keyword>
<organism evidence="4 5">
    <name type="scientific">Candidatus Borkfalkia ceftriaxoniphila</name>
    <dbReference type="NCBI Taxonomy" id="2508949"/>
    <lineage>
        <taxon>Bacteria</taxon>
        <taxon>Bacillati</taxon>
        <taxon>Bacillota</taxon>
        <taxon>Clostridia</taxon>
        <taxon>Christensenellales</taxon>
        <taxon>Christensenellaceae</taxon>
        <taxon>Candidatus Borkfalkia</taxon>
    </lineage>
</organism>
<feature type="transmembrane region" description="Helical" evidence="1">
    <location>
        <begin position="834"/>
        <end position="857"/>
    </location>
</feature>
<proteinExistence type="predicted"/>
<keyword evidence="1" id="KW-1133">Transmembrane helix</keyword>
<name>A0A4Q2KDG4_9FIRM</name>
<dbReference type="OrthoDB" id="9816557at2"/>
<dbReference type="AlphaFoldDB" id="A0A4Q2KDG4"/>
<dbReference type="EMBL" id="SDOZ01000002">
    <property type="protein sequence ID" value="RXZ62059.1"/>
    <property type="molecule type" value="Genomic_DNA"/>
</dbReference>
<evidence type="ECO:0000313" key="5">
    <source>
        <dbReference type="Proteomes" id="UP000291269"/>
    </source>
</evidence>
<dbReference type="RefSeq" id="WP_129225376.1">
    <property type="nucleotide sequence ID" value="NZ_SDOZ01000002.1"/>
</dbReference>
<evidence type="ECO:0000256" key="1">
    <source>
        <dbReference type="SAM" id="Phobius"/>
    </source>
</evidence>
<sequence length="862" mass="91633">MKKKKKMLLGATLALTAALALGAGTLGASASVSGFNDFIKEDFNSGSLNGDVWQTPAEGIELINVEPSLTYRIYHQKSVSTKEEVTVADTDVLVVEYDMQSIDVEGGFWGVTYGAQSTDLTLENAICFYGTSQIFFGGTESTIVYNADLTSQRWIAWSRDAVTRIVIYPDGAQKMYQDGTLIAQVQAKDAGAAQKVRNGYLGISFSGATSESNVTSVFNYFKIGHAAVADTVETDAITWDIVDDSADKAGLSDDFVSNQSDIQGWVTSAAYIVSEENGGSLLSKEEIPEVDHRIGNALSVSADLNTTGMTGGSAKFAFGIDKTDKNIEGSKTLAAGVNAKDGKFYLTVWEGNAVKAEKEITLANGKIKITYNGNGTLTAAYAGVSVTAAVANAPFGLFAYGSSNGAQAVQVDNLQIRVAGSYVQNSAKSAAVNFDGLTSVEAIDANAWHVGSASSPDYTDGGLRVSDGKLSFFNAADGSVISSKEKFQNFVLQFDVPYIEREGQEDDDGNITRTVSTWIGLTFGMESAETLFSAENQKMIYMGPGTIDLLNAKFDDGSTRIWAPQDLWNMDFAGKTVTVRLVAKDNSLSLAYRVEGEDESVLDTPKAVISNIDTYGHVGIQCTQNGNFDVDNLILINTDETENYTLTKKTPADTQVKAGVGEKVTGKIDLGDMVNKSAAFTPVEKDGLKLNADGSYEYTAPAAKPEGKVEFSYSVTIDDWKLGGWYSPAGEASRYTVNGKIVVEITDVSKISVTAPTKTEYTIGEELDLSGMVVKAEMSDGSVKILQASEYTIDTSAFDGNKDGEYEIKVAYRSQSAAFTVKVVKQAGGCGSSVVFAGGAGIAIAATALASAGTAVLRKKEK</sequence>
<dbReference type="Pfam" id="PF07523">
    <property type="entry name" value="Big_3"/>
    <property type="match status" value="1"/>
</dbReference>
<protein>
    <recommendedName>
        <fullName evidence="3">Ig-like domain-containing protein</fullName>
    </recommendedName>
</protein>
<accession>A0A4Q2KDG4</accession>
<reference evidence="4 5" key="1">
    <citation type="journal article" date="2019" name="Gut">
        <title>Antibiotics-induced monodominance of a novel gut bacterial order.</title>
        <authorList>
            <person name="Hildebrand F."/>
            <person name="Moitinho-Silva L."/>
            <person name="Blasche S."/>
            <person name="Jahn M.T."/>
            <person name="Gossmann T.I."/>
            <person name="Heuerta-Cepas J."/>
            <person name="Hercog R."/>
            <person name="Luetge M."/>
            <person name="Bahram M."/>
            <person name="Pryszlak A."/>
            <person name="Alves R.J."/>
            <person name="Waszak S.M."/>
            <person name="Zhu A."/>
            <person name="Ye L."/>
            <person name="Costea P.I."/>
            <person name="Aalvink S."/>
            <person name="Belzer C."/>
            <person name="Forslund S.K."/>
            <person name="Sunagawa S."/>
            <person name="Hentschel U."/>
            <person name="Merten C."/>
            <person name="Patil K.R."/>
            <person name="Benes V."/>
            <person name="Bork P."/>
        </authorList>
    </citation>
    <scope>NUCLEOTIDE SEQUENCE [LARGE SCALE GENOMIC DNA]</scope>
    <source>
        <strain evidence="4 5">HDS1380</strain>
    </source>
</reference>
<gene>
    <name evidence="4" type="ORF">ESZ91_06615</name>
</gene>
<dbReference type="InterPro" id="IPR022038">
    <property type="entry name" value="Ig-like_bact"/>
</dbReference>
<comment type="caution">
    <text evidence="4">The sequence shown here is derived from an EMBL/GenBank/DDBJ whole genome shotgun (WGS) entry which is preliminary data.</text>
</comment>
<keyword evidence="1" id="KW-0812">Transmembrane</keyword>
<keyword evidence="1" id="KW-0472">Membrane</keyword>
<evidence type="ECO:0000259" key="3">
    <source>
        <dbReference type="Pfam" id="PF07523"/>
    </source>
</evidence>
<dbReference type="Proteomes" id="UP000291269">
    <property type="component" value="Unassembled WGS sequence"/>
</dbReference>
<evidence type="ECO:0000256" key="2">
    <source>
        <dbReference type="SAM" id="SignalP"/>
    </source>
</evidence>
<dbReference type="Gene3D" id="2.60.40.3630">
    <property type="match status" value="1"/>
</dbReference>
<keyword evidence="2" id="KW-0732">Signal</keyword>
<evidence type="ECO:0000313" key="4">
    <source>
        <dbReference type="EMBL" id="RXZ62059.1"/>
    </source>
</evidence>